<dbReference type="EC" id="1.14.13.149" evidence="12"/>
<organism evidence="12 13">
    <name type="scientific">Sphingomonas brevis</name>
    <dbReference type="NCBI Taxonomy" id="2908206"/>
    <lineage>
        <taxon>Bacteria</taxon>
        <taxon>Pseudomonadati</taxon>
        <taxon>Pseudomonadota</taxon>
        <taxon>Alphaproteobacteria</taxon>
        <taxon>Sphingomonadales</taxon>
        <taxon>Sphingomonadaceae</taxon>
        <taxon>Sphingomonas</taxon>
    </lineage>
</organism>
<dbReference type="InterPro" id="IPR011884">
    <property type="entry name" value="PaaE"/>
</dbReference>
<dbReference type="InterPro" id="IPR001041">
    <property type="entry name" value="2Fe-2S_ferredoxin-type"/>
</dbReference>
<dbReference type="PANTHER" id="PTHR47354">
    <property type="entry name" value="NADH OXIDOREDUCTASE HCR"/>
    <property type="match status" value="1"/>
</dbReference>
<dbReference type="InterPro" id="IPR012675">
    <property type="entry name" value="Beta-grasp_dom_sf"/>
</dbReference>
<sequence>MAEHFYSLRVAEIVPETDEANSIRFEVPPELKDAFRFRAGQHLSVRAEIGGEEVRRNYSLCVAPDEDQLKVTVKRIAGGVFSNWVGDNLRAGDTLDVMSPHGSFTVEFDPTKSRHYVAFAGGSGITPVMSLIKTALGSEPRSRFTLFYGNRDSNSVIFLEALAALKDRYIGRFELYHFLSDEQGDVELFNGMLDRETCDDALDHLVSDSGAVDAWFICGPGPMMDAAEAALNARGVAKDRIHIERFLAGRPSAALAAQMAQLQEKAAGLTVSVTLDGRTRKVEFSEANILDSAREAGLPAPFACKAGVCATCRAKVTRGKVEMAARYGLTDEEITAGYVLTCQSVPVGEGVAVDYDA</sequence>
<dbReference type="InterPro" id="IPR006058">
    <property type="entry name" value="2Fe2S_fd_BS"/>
</dbReference>
<dbReference type="EMBL" id="JAMGBB010000001">
    <property type="protein sequence ID" value="MCL6740706.1"/>
    <property type="molecule type" value="Genomic_DNA"/>
</dbReference>
<dbReference type="Gene3D" id="2.40.30.10">
    <property type="entry name" value="Translation factors"/>
    <property type="match status" value="1"/>
</dbReference>
<dbReference type="RefSeq" id="WP_249915127.1">
    <property type="nucleotide sequence ID" value="NZ_JAMGBB010000001.1"/>
</dbReference>
<evidence type="ECO:0000256" key="4">
    <source>
        <dbReference type="ARBA" id="ARBA00022723"/>
    </source>
</evidence>
<evidence type="ECO:0000256" key="8">
    <source>
        <dbReference type="ARBA" id="ARBA00023014"/>
    </source>
</evidence>
<dbReference type="CDD" id="cd06214">
    <property type="entry name" value="PA_degradation_oxidoreductase_like"/>
    <property type="match status" value="1"/>
</dbReference>
<comment type="cofactor">
    <cofactor evidence="9">
        <name>[2Fe-2S] cluster</name>
        <dbReference type="ChEBI" id="CHEBI:190135"/>
    </cofactor>
</comment>
<comment type="cofactor">
    <cofactor evidence="1">
        <name>FAD</name>
        <dbReference type="ChEBI" id="CHEBI:57692"/>
    </cofactor>
</comment>
<dbReference type="PROSITE" id="PS51384">
    <property type="entry name" value="FAD_FR"/>
    <property type="match status" value="1"/>
</dbReference>
<dbReference type="InterPro" id="IPR036010">
    <property type="entry name" value="2Fe-2S_ferredoxin-like_sf"/>
</dbReference>
<evidence type="ECO:0000259" key="10">
    <source>
        <dbReference type="PROSITE" id="PS51085"/>
    </source>
</evidence>
<dbReference type="InterPro" id="IPR001433">
    <property type="entry name" value="OxRdtase_FAD/NAD-bd"/>
</dbReference>
<evidence type="ECO:0000256" key="1">
    <source>
        <dbReference type="ARBA" id="ARBA00001974"/>
    </source>
</evidence>
<dbReference type="InterPro" id="IPR017927">
    <property type="entry name" value="FAD-bd_FR_type"/>
</dbReference>
<dbReference type="Gene3D" id="3.40.50.80">
    <property type="entry name" value="Nucleotide-binding domain of ferredoxin-NADP reductase (FNR) module"/>
    <property type="match status" value="1"/>
</dbReference>
<name>A0ABT0S9E8_9SPHN</name>
<keyword evidence="4" id="KW-0479">Metal-binding</keyword>
<evidence type="ECO:0000256" key="2">
    <source>
        <dbReference type="ARBA" id="ARBA00022630"/>
    </source>
</evidence>
<dbReference type="Pfam" id="PF00111">
    <property type="entry name" value="Fer2"/>
    <property type="match status" value="1"/>
</dbReference>
<dbReference type="CDD" id="cd00207">
    <property type="entry name" value="fer2"/>
    <property type="match status" value="1"/>
</dbReference>
<dbReference type="Gene3D" id="3.10.20.30">
    <property type="match status" value="1"/>
</dbReference>
<evidence type="ECO:0000256" key="5">
    <source>
        <dbReference type="ARBA" id="ARBA00022827"/>
    </source>
</evidence>
<dbReference type="InterPro" id="IPR008333">
    <property type="entry name" value="Cbr1-like_FAD-bd_dom"/>
</dbReference>
<evidence type="ECO:0000256" key="6">
    <source>
        <dbReference type="ARBA" id="ARBA00023002"/>
    </source>
</evidence>
<dbReference type="InterPro" id="IPR017938">
    <property type="entry name" value="Riboflavin_synthase-like_b-brl"/>
</dbReference>
<dbReference type="Proteomes" id="UP001165383">
    <property type="component" value="Unassembled WGS sequence"/>
</dbReference>
<evidence type="ECO:0000313" key="12">
    <source>
        <dbReference type="EMBL" id="MCL6740706.1"/>
    </source>
</evidence>
<dbReference type="GO" id="GO:0097266">
    <property type="term" value="F:phenylacetyl-CoA 1,2-epoxidase activity"/>
    <property type="evidence" value="ECO:0007669"/>
    <property type="project" value="UniProtKB-EC"/>
</dbReference>
<dbReference type="InterPro" id="IPR001709">
    <property type="entry name" value="Flavoprot_Pyr_Nucl_cyt_Rdtase"/>
</dbReference>
<evidence type="ECO:0000259" key="11">
    <source>
        <dbReference type="PROSITE" id="PS51384"/>
    </source>
</evidence>
<dbReference type="InterPro" id="IPR050415">
    <property type="entry name" value="MRET"/>
</dbReference>
<dbReference type="NCBIfam" id="TIGR02160">
    <property type="entry name" value="PA_CoA_Oxy5"/>
    <property type="match status" value="1"/>
</dbReference>
<comment type="caution">
    <text evidence="12">The sequence shown here is derived from an EMBL/GenBank/DDBJ whole genome shotgun (WGS) entry which is preliminary data.</text>
</comment>
<evidence type="ECO:0000256" key="7">
    <source>
        <dbReference type="ARBA" id="ARBA00023004"/>
    </source>
</evidence>
<dbReference type="Pfam" id="PF00175">
    <property type="entry name" value="NAD_binding_1"/>
    <property type="match status" value="1"/>
</dbReference>
<keyword evidence="13" id="KW-1185">Reference proteome</keyword>
<feature type="domain" description="2Fe-2S ferredoxin-type" evidence="10">
    <location>
        <begin position="269"/>
        <end position="357"/>
    </location>
</feature>
<dbReference type="InterPro" id="IPR039261">
    <property type="entry name" value="FNR_nucleotide-bd"/>
</dbReference>
<keyword evidence="2" id="KW-0285">Flavoprotein</keyword>
<keyword evidence="5" id="KW-0274">FAD</keyword>
<keyword evidence="6 12" id="KW-0560">Oxidoreductase</keyword>
<feature type="domain" description="FAD-binding FR-type" evidence="11">
    <location>
        <begin position="3"/>
        <end position="107"/>
    </location>
</feature>
<keyword evidence="8" id="KW-0411">Iron-sulfur</keyword>
<dbReference type="PANTHER" id="PTHR47354:SF8">
    <property type="entry name" value="1,2-PHENYLACETYL-COA EPOXIDASE, SUBUNIT E"/>
    <property type="match status" value="1"/>
</dbReference>
<accession>A0ABT0S9E8</accession>
<dbReference type="Pfam" id="PF00970">
    <property type="entry name" value="FAD_binding_6"/>
    <property type="match status" value="1"/>
</dbReference>
<evidence type="ECO:0000256" key="9">
    <source>
        <dbReference type="ARBA" id="ARBA00034078"/>
    </source>
</evidence>
<keyword evidence="7" id="KW-0408">Iron</keyword>
<protein>
    <submittedName>
        <fullName evidence="12">Phenylacetate-CoA oxygenase/reductase subunit PaaK</fullName>
        <ecNumber evidence="12">1.14.13.149</ecNumber>
    </submittedName>
</protein>
<dbReference type="PROSITE" id="PS51085">
    <property type="entry name" value="2FE2S_FER_2"/>
    <property type="match status" value="1"/>
</dbReference>
<dbReference type="PROSITE" id="PS00197">
    <property type="entry name" value="2FE2S_FER_1"/>
    <property type="match status" value="1"/>
</dbReference>
<dbReference type="SUPFAM" id="SSF63380">
    <property type="entry name" value="Riboflavin synthase domain-like"/>
    <property type="match status" value="1"/>
</dbReference>
<proteinExistence type="predicted"/>
<evidence type="ECO:0000256" key="3">
    <source>
        <dbReference type="ARBA" id="ARBA00022714"/>
    </source>
</evidence>
<dbReference type="PRINTS" id="PR00371">
    <property type="entry name" value="FPNCR"/>
</dbReference>
<reference evidence="12" key="1">
    <citation type="submission" date="2022-05" db="EMBL/GenBank/DDBJ databases">
        <authorList>
            <person name="Jo J.-H."/>
            <person name="Im W.-T."/>
        </authorList>
    </citation>
    <scope>NUCLEOTIDE SEQUENCE</scope>
    <source>
        <strain evidence="12">RB56-2</strain>
    </source>
</reference>
<gene>
    <name evidence="12" type="primary">paaK</name>
    <name evidence="12" type="ORF">LZ518_06115</name>
</gene>
<dbReference type="SUPFAM" id="SSF54292">
    <property type="entry name" value="2Fe-2S ferredoxin-like"/>
    <property type="match status" value="1"/>
</dbReference>
<evidence type="ECO:0000313" key="13">
    <source>
        <dbReference type="Proteomes" id="UP001165383"/>
    </source>
</evidence>
<dbReference type="SUPFAM" id="SSF52343">
    <property type="entry name" value="Ferredoxin reductase-like, C-terminal NADP-linked domain"/>
    <property type="match status" value="1"/>
</dbReference>
<dbReference type="PRINTS" id="PR00410">
    <property type="entry name" value="PHEHYDRXLASE"/>
</dbReference>
<keyword evidence="3" id="KW-0001">2Fe-2S</keyword>